<dbReference type="RefSeq" id="WP_144633608.1">
    <property type="nucleotide sequence ID" value="NZ_BNAX01000020.1"/>
</dbReference>
<dbReference type="OrthoDB" id="109585at2"/>
<dbReference type="SMART" id="SM00100">
    <property type="entry name" value="cNMP"/>
    <property type="match status" value="1"/>
</dbReference>
<dbReference type="AlphaFoldDB" id="A0A558AL65"/>
<dbReference type="SUPFAM" id="SSF51905">
    <property type="entry name" value="FAD/NAD(P)-binding domain"/>
    <property type="match status" value="1"/>
</dbReference>
<accession>A0A558AL65</accession>
<name>A0A558AL65_9PSEU</name>
<dbReference type="PRINTS" id="PR00368">
    <property type="entry name" value="FADPNR"/>
</dbReference>
<evidence type="ECO:0000256" key="3">
    <source>
        <dbReference type="ARBA" id="ARBA00048132"/>
    </source>
</evidence>
<evidence type="ECO:0000313" key="6">
    <source>
        <dbReference type="EMBL" id="TVT24951.1"/>
    </source>
</evidence>
<comment type="catalytic activity">
    <reaction evidence="3">
        <text>[thioredoxin]-dithiol + NADP(+) = [thioredoxin]-disulfide + NADPH + H(+)</text>
        <dbReference type="Rhea" id="RHEA:20345"/>
        <dbReference type="Rhea" id="RHEA-COMP:10698"/>
        <dbReference type="Rhea" id="RHEA-COMP:10700"/>
        <dbReference type="ChEBI" id="CHEBI:15378"/>
        <dbReference type="ChEBI" id="CHEBI:29950"/>
        <dbReference type="ChEBI" id="CHEBI:50058"/>
        <dbReference type="ChEBI" id="CHEBI:57783"/>
        <dbReference type="ChEBI" id="CHEBI:58349"/>
        <dbReference type="EC" id="1.8.1.9"/>
    </reaction>
</comment>
<dbReference type="InterPro" id="IPR050097">
    <property type="entry name" value="Ferredoxin-NADP_redctase_2"/>
</dbReference>
<dbReference type="Proteomes" id="UP000318578">
    <property type="component" value="Unassembled WGS sequence"/>
</dbReference>
<dbReference type="GO" id="GO:0004791">
    <property type="term" value="F:thioredoxin-disulfide reductase (NADPH) activity"/>
    <property type="evidence" value="ECO:0007669"/>
    <property type="project" value="UniProtKB-EC"/>
</dbReference>
<dbReference type="InterPro" id="IPR036188">
    <property type="entry name" value="FAD/NAD-bd_sf"/>
</dbReference>
<dbReference type="Gene3D" id="2.60.120.10">
    <property type="entry name" value="Jelly Rolls"/>
    <property type="match status" value="1"/>
</dbReference>
<dbReference type="InterPro" id="IPR000595">
    <property type="entry name" value="cNMP-bd_dom"/>
</dbReference>
<keyword evidence="1" id="KW-0285">Flavoprotein</keyword>
<dbReference type="InterPro" id="IPR014710">
    <property type="entry name" value="RmlC-like_jellyroll"/>
</dbReference>
<dbReference type="Gene3D" id="3.50.50.60">
    <property type="entry name" value="FAD/NAD(P)-binding domain"/>
    <property type="match status" value="2"/>
</dbReference>
<dbReference type="PROSITE" id="PS50042">
    <property type="entry name" value="CNMP_BINDING_3"/>
    <property type="match status" value="1"/>
</dbReference>
<evidence type="ECO:0000313" key="7">
    <source>
        <dbReference type="Proteomes" id="UP000318578"/>
    </source>
</evidence>
<evidence type="ECO:0000256" key="4">
    <source>
        <dbReference type="SAM" id="MobiDB-lite"/>
    </source>
</evidence>
<dbReference type="EMBL" id="VJZA01000004">
    <property type="protein sequence ID" value="TVT24951.1"/>
    <property type="molecule type" value="Genomic_DNA"/>
</dbReference>
<dbReference type="CDD" id="cd00038">
    <property type="entry name" value="CAP_ED"/>
    <property type="match status" value="1"/>
</dbReference>
<evidence type="ECO:0000256" key="2">
    <source>
        <dbReference type="ARBA" id="ARBA00023002"/>
    </source>
</evidence>
<reference evidence="6 7" key="1">
    <citation type="submission" date="2019-07" db="EMBL/GenBank/DDBJ databases">
        <title>New species of Amycolatopsis and Streptomyces.</title>
        <authorList>
            <person name="Duangmal K."/>
            <person name="Teo W.F.A."/>
            <person name="Lipun K."/>
        </authorList>
    </citation>
    <scope>NUCLEOTIDE SEQUENCE [LARGE SCALE GENOMIC DNA]</scope>
    <source>
        <strain evidence="6 7">JCM 30562</strain>
    </source>
</reference>
<protein>
    <submittedName>
        <fullName evidence="6">Cyclic nucleotide-binding domain-containing protein</fullName>
    </submittedName>
</protein>
<proteinExistence type="predicted"/>
<organism evidence="6 7">
    <name type="scientific">Amycolatopsis acidiphila</name>
    <dbReference type="NCBI Taxonomy" id="715473"/>
    <lineage>
        <taxon>Bacteria</taxon>
        <taxon>Bacillati</taxon>
        <taxon>Actinomycetota</taxon>
        <taxon>Actinomycetes</taxon>
        <taxon>Pseudonocardiales</taxon>
        <taxon>Pseudonocardiaceae</taxon>
        <taxon>Amycolatopsis</taxon>
    </lineage>
</organism>
<dbReference type="InterPro" id="IPR023753">
    <property type="entry name" value="FAD/NAD-binding_dom"/>
</dbReference>
<dbReference type="Pfam" id="PF00027">
    <property type="entry name" value="cNMP_binding"/>
    <property type="match status" value="1"/>
</dbReference>
<dbReference type="PRINTS" id="PR00469">
    <property type="entry name" value="PNDRDTASEII"/>
</dbReference>
<keyword evidence="2" id="KW-0560">Oxidoreductase</keyword>
<dbReference type="SUPFAM" id="SSF51206">
    <property type="entry name" value="cAMP-binding domain-like"/>
    <property type="match status" value="1"/>
</dbReference>
<gene>
    <name evidence="6" type="ORF">FNH06_03750</name>
</gene>
<evidence type="ECO:0000259" key="5">
    <source>
        <dbReference type="PROSITE" id="PS50042"/>
    </source>
</evidence>
<dbReference type="PANTHER" id="PTHR48105">
    <property type="entry name" value="THIOREDOXIN REDUCTASE 1-RELATED-RELATED"/>
    <property type="match status" value="1"/>
</dbReference>
<dbReference type="InterPro" id="IPR018490">
    <property type="entry name" value="cNMP-bd_dom_sf"/>
</dbReference>
<dbReference type="Pfam" id="PF07992">
    <property type="entry name" value="Pyr_redox_2"/>
    <property type="match status" value="1"/>
</dbReference>
<sequence length="557" mass="58660">MAALPAGCPEQETPDDQGAFPRLSDGQLALLAEHGERRALAPGEVLFAEGEPCRDCYVILRGRIGVVEDTGGRPEVVRVHGPGRFLGELGLLAGQPAFQSTVACVPAEVLVVPVARLRRIVASNPVLGDLILRACLVRRSLLIHEGAGFRIIGSCYSPDARRLREFAARNRLPHRWIDVEQDPGAEATLRRFGLSTGDTPVVVLGGRLLRNPGDDELARLLGLRRLPREPGLIDLLVVGAGPGGLAAAVYGASDGLRTVIADAVAAGGQAGTSSRIENYLGFPSGISGAELAERAVLQAGKFGAQLTVPAGATGIERCDGHYAVGFDDGVSVNARAVVVATGARYRKLDVPGIERFEGAGVYYAATELEALACGGRPVAIAGGGNSAGQAAVFLAGRVPRVYLIVRGEALGQSMSRYLVDRIEQHPRIEPLLRTEVCAVHGGPVLDEITVREKETGRTRRLATPNLFVFIGALPGTAWLHGALAVDERGYLLTGSEALGGGTHLGRAPFALETTWPGVFAVGDVRSGSTKRVASAVGEGAMAVHLLHRYLEQFTRAR</sequence>
<feature type="region of interest" description="Disordered" evidence="4">
    <location>
        <begin position="1"/>
        <end position="20"/>
    </location>
</feature>
<evidence type="ECO:0000256" key="1">
    <source>
        <dbReference type="ARBA" id="ARBA00022630"/>
    </source>
</evidence>
<keyword evidence="7" id="KW-1185">Reference proteome</keyword>
<feature type="domain" description="Cyclic nucleotide-binding" evidence="5">
    <location>
        <begin position="19"/>
        <end position="121"/>
    </location>
</feature>
<comment type="caution">
    <text evidence="6">The sequence shown here is derived from an EMBL/GenBank/DDBJ whole genome shotgun (WGS) entry which is preliminary data.</text>
</comment>